<sequence>MSVAAKLHVGMSLAPTWLSGEAWRRADSDINRVFSSDYFVDLAQRAEAAHVDFVFRPDTLFLRTEGLETGGGFASMDPTMLLSAIARETSHVGLLSTVSTTFLPPYVVARQLQSLNWLSNGRAGWNIVTALEGHENFGLREMPSPQERYGRAAEFTQVVQQLWASFPNEALKLDRESGRFADSSLVRPVAHEGRHFSVKGPLNLPAHASRIPLVQAGASPEGRDFASSVADAVFASTPDMRAAIELRADLRRRAEGHGREPDGVKLMPGLSLYLADSGKEALELFSETHARANRARTLASVLDMTGLDLTDWPLTRLVTASDLPPPPERPRSRTHAGLLRRLIERETLSVAELLRRPEVMGSGHWQIVGTVEDAFKGIREWAAAGAIDGFVAVPGGSVASMRLVLERLLPKLADAGLFRTAYSGRTFAEHLAEGV</sequence>
<evidence type="ECO:0000256" key="4">
    <source>
        <dbReference type="ARBA" id="ARBA00023033"/>
    </source>
</evidence>
<dbReference type="InterPro" id="IPR011251">
    <property type="entry name" value="Luciferase-like_dom"/>
</dbReference>
<accession>A0A6H0ZRE3</accession>
<feature type="domain" description="Luciferase-like" evidence="7">
    <location>
        <begin position="34"/>
        <end position="322"/>
    </location>
</feature>
<dbReference type="InterPro" id="IPR016215">
    <property type="entry name" value="NTA_MOA"/>
</dbReference>
<evidence type="ECO:0000313" key="9">
    <source>
        <dbReference type="Proteomes" id="UP000500870"/>
    </source>
</evidence>
<evidence type="ECO:0000256" key="6">
    <source>
        <dbReference type="PIRSR" id="PIRSR000337-1"/>
    </source>
</evidence>
<evidence type="ECO:0000256" key="2">
    <source>
        <dbReference type="ARBA" id="ARBA00022643"/>
    </source>
</evidence>
<dbReference type="AlphaFoldDB" id="A0A6H0ZRE3"/>
<dbReference type="RefSeq" id="WP_108081555.1">
    <property type="nucleotide sequence ID" value="NZ_CP050899.1"/>
</dbReference>
<dbReference type="SUPFAM" id="SSF51679">
    <property type="entry name" value="Bacterial luciferase-like"/>
    <property type="match status" value="1"/>
</dbReference>
<dbReference type="PANTHER" id="PTHR30011">
    <property type="entry name" value="ALKANESULFONATE MONOOXYGENASE-RELATED"/>
    <property type="match status" value="1"/>
</dbReference>
<evidence type="ECO:0000256" key="5">
    <source>
        <dbReference type="ARBA" id="ARBA00033748"/>
    </source>
</evidence>
<dbReference type="Gene3D" id="3.20.20.30">
    <property type="entry name" value="Luciferase-like domain"/>
    <property type="match status" value="1"/>
</dbReference>
<keyword evidence="4 8" id="KW-0503">Monooxygenase</keyword>
<dbReference type="Pfam" id="PF00296">
    <property type="entry name" value="Bac_luciferase"/>
    <property type="match status" value="1"/>
</dbReference>
<gene>
    <name evidence="8" type="ORF">FOB41_19650</name>
</gene>
<dbReference type="EMBL" id="CP050899">
    <property type="protein sequence ID" value="QIX23386.1"/>
    <property type="molecule type" value="Genomic_DNA"/>
</dbReference>
<comment type="similarity">
    <text evidence="5">Belongs to the NtaA/SnaA/DszA monooxygenase family.</text>
</comment>
<protein>
    <submittedName>
        <fullName evidence="8">NtaA/DmoA family FMN-dependent monooxygenase</fullName>
        <ecNumber evidence="8">1.14.-.-</ecNumber>
    </submittedName>
</protein>
<organism evidence="8 9">
    <name type="scientific">Agrobacterium pusense</name>
    <dbReference type="NCBI Taxonomy" id="648995"/>
    <lineage>
        <taxon>Bacteria</taxon>
        <taxon>Pseudomonadati</taxon>
        <taxon>Pseudomonadota</taxon>
        <taxon>Alphaproteobacteria</taxon>
        <taxon>Hyphomicrobiales</taxon>
        <taxon>Rhizobiaceae</taxon>
        <taxon>Rhizobium/Agrobacterium group</taxon>
        <taxon>Agrobacterium</taxon>
    </lineage>
</organism>
<feature type="binding site" evidence="6">
    <location>
        <position position="97"/>
    </location>
    <ligand>
        <name>FMN</name>
        <dbReference type="ChEBI" id="CHEBI:58210"/>
    </ligand>
</feature>
<evidence type="ECO:0000259" key="7">
    <source>
        <dbReference type="Pfam" id="PF00296"/>
    </source>
</evidence>
<keyword evidence="2 6" id="KW-0288">FMN</keyword>
<dbReference type="GO" id="GO:0016705">
    <property type="term" value="F:oxidoreductase activity, acting on paired donors, with incorporation or reduction of molecular oxygen"/>
    <property type="evidence" value="ECO:0007669"/>
    <property type="project" value="InterPro"/>
</dbReference>
<dbReference type="InterPro" id="IPR036661">
    <property type="entry name" value="Luciferase-like_sf"/>
</dbReference>
<keyword evidence="3 8" id="KW-0560">Oxidoreductase</keyword>
<evidence type="ECO:0000313" key="8">
    <source>
        <dbReference type="EMBL" id="QIX23386.1"/>
    </source>
</evidence>
<name>A0A6H0ZRE3_9HYPH</name>
<dbReference type="GO" id="GO:0004497">
    <property type="term" value="F:monooxygenase activity"/>
    <property type="evidence" value="ECO:0007669"/>
    <property type="project" value="UniProtKB-KW"/>
</dbReference>
<feature type="binding site" evidence="6">
    <location>
        <position position="58"/>
    </location>
    <ligand>
        <name>FMN</name>
        <dbReference type="ChEBI" id="CHEBI:58210"/>
    </ligand>
</feature>
<dbReference type="NCBIfam" id="TIGR03860">
    <property type="entry name" value="FMN_nitrolo"/>
    <property type="match status" value="1"/>
</dbReference>
<feature type="binding site" evidence="6">
    <location>
        <position position="149"/>
    </location>
    <ligand>
        <name>FMN</name>
        <dbReference type="ChEBI" id="CHEBI:58210"/>
    </ligand>
</feature>
<evidence type="ECO:0000256" key="3">
    <source>
        <dbReference type="ARBA" id="ARBA00023002"/>
    </source>
</evidence>
<feature type="binding site" evidence="6">
    <location>
        <position position="219"/>
    </location>
    <ligand>
        <name>FMN</name>
        <dbReference type="ChEBI" id="CHEBI:58210"/>
    </ligand>
</feature>
<dbReference type="InterPro" id="IPR051260">
    <property type="entry name" value="Diverse_substr_monoxygenases"/>
</dbReference>
<keyword evidence="1 6" id="KW-0285">Flavoprotein</keyword>
<dbReference type="PIRSF" id="PIRSF000337">
    <property type="entry name" value="NTA_MOA"/>
    <property type="match status" value="1"/>
</dbReference>
<reference evidence="8 9" key="1">
    <citation type="submission" date="2020-04" db="EMBL/GenBank/DDBJ databases">
        <title>FDA dAtabase for Regulatory Grade micrObial Sequences (FDA-ARGOS): Supporting development and validation of Infectious Disease Dx tests.</title>
        <authorList>
            <person name="Sciortino C."/>
            <person name="Tallon L."/>
            <person name="Sadzewicz L."/>
            <person name="Vavikolanu K."/>
            <person name="Mehta A."/>
            <person name="Aluvathingal J."/>
            <person name="Nadendla S."/>
            <person name="Nandy P."/>
            <person name="Geyer C."/>
            <person name="Yan Y."/>
            <person name="Sichtig H."/>
        </authorList>
    </citation>
    <scope>NUCLEOTIDE SEQUENCE [LARGE SCALE GENOMIC DNA]</scope>
    <source>
        <strain evidence="8 9">FDAARGOS_633</strain>
    </source>
</reference>
<evidence type="ECO:0000256" key="1">
    <source>
        <dbReference type="ARBA" id="ARBA00022630"/>
    </source>
</evidence>
<dbReference type="EC" id="1.14.-.-" evidence="8"/>
<proteinExistence type="inferred from homology"/>
<dbReference type="PANTHER" id="PTHR30011:SF16">
    <property type="entry name" value="C2H2 FINGER DOMAIN TRANSCRIPTION FACTOR (EUROFUNG)-RELATED"/>
    <property type="match status" value="1"/>
</dbReference>
<dbReference type="Proteomes" id="UP000500870">
    <property type="component" value="Chromosome 3"/>
</dbReference>